<gene>
    <name evidence="2" type="ORF">AVDCRST_MAG17-1838</name>
</gene>
<dbReference type="AlphaFoldDB" id="A0A6J4SY71"/>
<evidence type="ECO:0000313" key="2">
    <source>
        <dbReference type="EMBL" id="CAA9508382.1"/>
    </source>
</evidence>
<sequence length="93" mass="9510">WISPPLLDRSSSSVASAPFRPDSCAPTATSPPALRASPAACCTPARTRVCPGTVSCVPTARWPRASGSGRCSRPRAWRSAANGSTCGWPASPG</sequence>
<feature type="region of interest" description="Disordered" evidence="1">
    <location>
        <begin position="1"/>
        <end position="36"/>
    </location>
</feature>
<reference evidence="2" key="1">
    <citation type="submission" date="2020-02" db="EMBL/GenBank/DDBJ databases">
        <authorList>
            <person name="Meier V. D."/>
        </authorList>
    </citation>
    <scope>NUCLEOTIDE SEQUENCE</scope>
    <source>
        <strain evidence="2">AVDCRST_MAG17</strain>
    </source>
</reference>
<dbReference type="EMBL" id="CADCVV010000137">
    <property type="protein sequence ID" value="CAA9508382.1"/>
    <property type="molecule type" value="Genomic_DNA"/>
</dbReference>
<feature type="non-terminal residue" evidence="2">
    <location>
        <position position="1"/>
    </location>
</feature>
<evidence type="ECO:0000256" key="1">
    <source>
        <dbReference type="SAM" id="MobiDB-lite"/>
    </source>
</evidence>
<proteinExistence type="predicted"/>
<feature type="non-terminal residue" evidence="2">
    <location>
        <position position="93"/>
    </location>
</feature>
<protein>
    <submittedName>
        <fullName evidence="2">Uncharacterized protein</fullName>
    </submittedName>
</protein>
<name>A0A6J4SY71_9ACTN</name>
<accession>A0A6J4SY71</accession>
<organism evidence="2">
    <name type="scientific">uncultured Solirubrobacterales bacterium</name>
    <dbReference type="NCBI Taxonomy" id="768556"/>
    <lineage>
        <taxon>Bacteria</taxon>
        <taxon>Bacillati</taxon>
        <taxon>Actinomycetota</taxon>
        <taxon>Thermoleophilia</taxon>
        <taxon>Solirubrobacterales</taxon>
        <taxon>environmental samples</taxon>
    </lineage>
</organism>